<proteinExistence type="predicted"/>
<sequence length="70" mass="7836">MNPNARPLDRAASQIFYKAPETERRAASIEGFAYPQNMPLSRAVTANAGFQIKSPWLVTVNFGERKALRL</sequence>
<evidence type="ECO:0000313" key="1">
    <source>
        <dbReference type="EMBL" id="PWL16882.1"/>
    </source>
</evidence>
<dbReference type="Proteomes" id="UP000245865">
    <property type="component" value="Unassembled WGS sequence"/>
</dbReference>
<dbReference type="EMBL" id="QGDB01000006">
    <property type="protein sequence ID" value="PWL16882.1"/>
    <property type="molecule type" value="Genomic_DNA"/>
</dbReference>
<comment type="caution">
    <text evidence="1">The sequence shown here is derived from an EMBL/GenBank/DDBJ whole genome shotgun (WGS) entry which is preliminary data.</text>
</comment>
<gene>
    <name evidence="1" type="ORF">DKP76_15405</name>
</gene>
<evidence type="ECO:0000313" key="2">
    <source>
        <dbReference type="Proteomes" id="UP000245865"/>
    </source>
</evidence>
<reference evidence="1 2" key="1">
    <citation type="submission" date="2018-05" db="EMBL/GenBank/DDBJ databases">
        <title>Comparative genomic sequence analysis between strain HN4 and CCM 8460T (Falsochrobactrum ovis) will provide more evidence to prove that HN4 is a new species of Falsochrobactrum.</title>
        <authorList>
            <person name="Lyu W."/>
            <person name="Sun L."/>
            <person name="Yao L."/>
        </authorList>
    </citation>
    <scope>NUCLEOTIDE SEQUENCE [LARGE SCALE GENOMIC DNA]</scope>
    <source>
        <strain evidence="1 2">HN4</strain>
    </source>
</reference>
<keyword evidence="2" id="KW-1185">Reference proteome</keyword>
<organism evidence="1 2">
    <name type="scientific">Falsochrobactrum shanghaiense</name>
    <dbReference type="NCBI Taxonomy" id="2201899"/>
    <lineage>
        <taxon>Bacteria</taxon>
        <taxon>Pseudomonadati</taxon>
        <taxon>Pseudomonadota</taxon>
        <taxon>Alphaproteobacteria</taxon>
        <taxon>Hyphomicrobiales</taxon>
        <taxon>Brucellaceae</taxon>
        <taxon>Falsochrobactrum</taxon>
    </lineage>
</organism>
<accession>A0A316J4N6</accession>
<name>A0A316J4N6_9HYPH</name>
<dbReference type="AlphaFoldDB" id="A0A316J4N6"/>
<protein>
    <submittedName>
        <fullName evidence="1">Uncharacterized protein</fullName>
    </submittedName>
</protein>